<dbReference type="AlphaFoldDB" id="A0A085NEI0"/>
<evidence type="ECO:0000313" key="2">
    <source>
        <dbReference type="EMBL" id="KFD67876.1"/>
    </source>
</evidence>
<keyword evidence="3" id="KW-1185">Reference proteome</keyword>
<evidence type="ECO:0000313" key="3">
    <source>
        <dbReference type="Proteomes" id="UP000030764"/>
    </source>
</evidence>
<dbReference type="EMBL" id="KL367510">
    <property type="protein sequence ID" value="KFD67876.1"/>
    <property type="molecule type" value="Genomic_DNA"/>
</dbReference>
<reference evidence="2 3" key="1">
    <citation type="journal article" date="2014" name="Nat. Genet.">
        <title>Genome and transcriptome of the porcine whipworm Trichuris suis.</title>
        <authorList>
            <person name="Jex A.R."/>
            <person name="Nejsum P."/>
            <person name="Schwarz E.M."/>
            <person name="Hu L."/>
            <person name="Young N.D."/>
            <person name="Hall R.S."/>
            <person name="Korhonen P.K."/>
            <person name="Liao S."/>
            <person name="Thamsborg S."/>
            <person name="Xia J."/>
            <person name="Xu P."/>
            <person name="Wang S."/>
            <person name="Scheerlinck J.P."/>
            <person name="Hofmann A."/>
            <person name="Sternberg P.W."/>
            <person name="Wang J."/>
            <person name="Gasser R.B."/>
        </authorList>
    </citation>
    <scope>NUCLEOTIDE SEQUENCE [LARGE SCALE GENOMIC DNA]</scope>
    <source>
        <strain evidence="2">DCEP-RM93F</strain>
        <strain evidence="1">DCEP-RM93M</strain>
    </source>
</reference>
<organism evidence="2">
    <name type="scientific">Trichuris suis</name>
    <name type="common">pig whipworm</name>
    <dbReference type="NCBI Taxonomy" id="68888"/>
    <lineage>
        <taxon>Eukaryota</taxon>
        <taxon>Metazoa</taxon>
        <taxon>Ecdysozoa</taxon>
        <taxon>Nematoda</taxon>
        <taxon>Enoplea</taxon>
        <taxon>Dorylaimia</taxon>
        <taxon>Trichinellida</taxon>
        <taxon>Trichuridae</taxon>
        <taxon>Trichuris</taxon>
    </lineage>
</organism>
<evidence type="ECO:0000313" key="1">
    <source>
        <dbReference type="EMBL" id="KFD59114.1"/>
    </source>
</evidence>
<proteinExistence type="predicted"/>
<accession>A0A085NEI0</accession>
<dbReference type="EMBL" id="KL363182">
    <property type="protein sequence ID" value="KFD59114.1"/>
    <property type="molecule type" value="Genomic_DNA"/>
</dbReference>
<protein>
    <submittedName>
        <fullName evidence="2">Uncharacterized protein</fullName>
    </submittedName>
</protein>
<dbReference type="Proteomes" id="UP000030758">
    <property type="component" value="Unassembled WGS sequence"/>
</dbReference>
<gene>
    <name evidence="1" type="ORF">M513_00277</name>
    <name evidence="2" type="ORF">M514_00277</name>
</gene>
<sequence length="72" mass="8165">MQLRALDKLSVQTTVHHQSKKVILNQATKKLAIFRPRQMEPNEAFPSKVDANCLNSFVGDECIAVHSEVKFQ</sequence>
<name>A0A085NEI0_9BILA</name>
<dbReference type="Proteomes" id="UP000030764">
    <property type="component" value="Unassembled WGS sequence"/>
</dbReference>